<keyword evidence="2" id="KW-1185">Reference proteome</keyword>
<accession>L8WVY1</accession>
<proteinExistence type="predicted"/>
<name>L8WVY1_THACA</name>
<dbReference type="EMBL" id="AFRT01001256">
    <property type="protein sequence ID" value="ELU40933.1"/>
    <property type="molecule type" value="Genomic_DNA"/>
</dbReference>
<sequence length="90" mass="10315">MEYSEYNRLLHDHTHKINPMYFDTCHQDAGRNAKPVARTQIALYITSEARCYIQSSLKQIVLLSFSGHDRNRFAGITKRISTAVCNKVGI</sequence>
<protein>
    <submittedName>
        <fullName evidence="1">Uncharacterized protein</fullName>
    </submittedName>
</protein>
<gene>
    <name evidence="1" type="ORF">AG1IA_05028</name>
</gene>
<dbReference type="HOGENOM" id="CLU_2442372_0_0_1"/>
<reference evidence="1 2" key="1">
    <citation type="journal article" date="2013" name="Nat. Commun.">
        <title>The evolution and pathogenic mechanisms of the rice sheath blight pathogen.</title>
        <authorList>
            <person name="Zheng A."/>
            <person name="Lin R."/>
            <person name="Xu L."/>
            <person name="Qin P."/>
            <person name="Tang C."/>
            <person name="Ai P."/>
            <person name="Zhang D."/>
            <person name="Liu Y."/>
            <person name="Sun Z."/>
            <person name="Feng H."/>
            <person name="Wang Y."/>
            <person name="Chen Y."/>
            <person name="Liang X."/>
            <person name="Fu R."/>
            <person name="Li Q."/>
            <person name="Zhang J."/>
            <person name="Yu X."/>
            <person name="Xie Z."/>
            <person name="Ding L."/>
            <person name="Guan P."/>
            <person name="Tang J."/>
            <person name="Liang Y."/>
            <person name="Wang S."/>
            <person name="Deng Q."/>
            <person name="Li S."/>
            <person name="Zhu J."/>
            <person name="Wang L."/>
            <person name="Liu H."/>
            <person name="Li P."/>
        </authorList>
    </citation>
    <scope>NUCLEOTIDE SEQUENCE [LARGE SCALE GENOMIC DNA]</scope>
    <source>
        <strain evidence="2">AG-1 IA</strain>
    </source>
</reference>
<organism evidence="1 2">
    <name type="scientific">Thanatephorus cucumeris (strain AG1-IA)</name>
    <name type="common">Rice sheath blight fungus</name>
    <name type="synonym">Rhizoctonia solani</name>
    <dbReference type="NCBI Taxonomy" id="983506"/>
    <lineage>
        <taxon>Eukaryota</taxon>
        <taxon>Fungi</taxon>
        <taxon>Dikarya</taxon>
        <taxon>Basidiomycota</taxon>
        <taxon>Agaricomycotina</taxon>
        <taxon>Agaricomycetes</taxon>
        <taxon>Cantharellales</taxon>
        <taxon>Ceratobasidiaceae</taxon>
        <taxon>Rhizoctonia</taxon>
        <taxon>Rhizoctonia solani AG-1</taxon>
    </lineage>
</organism>
<evidence type="ECO:0000313" key="2">
    <source>
        <dbReference type="Proteomes" id="UP000011668"/>
    </source>
</evidence>
<dbReference type="AlphaFoldDB" id="L8WVY1"/>
<dbReference type="Proteomes" id="UP000011668">
    <property type="component" value="Unassembled WGS sequence"/>
</dbReference>
<comment type="caution">
    <text evidence="1">The sequence shown here is derived from an EMBL/GenBank/DDBJ whole genome shotgun (WGS) entry which is preliminary data.</text>
</comment>
<evidence type="ECO:0000313" key="1">
    <source>
        <dbReference type="EMBL" id="ELU40933.1"/>
    </source>
</evidence>